<dbReference type="OrthoDB" id="2564973at2759"/>
<proteinExistence type="predicted"/>
<dbReference type="VEuPathDB" id="FungiDB:TREMEDRAFT_58817"/>
<reference evidence="2 3" key="1">
    <citation type="submission" date="2016-06" db="EMBL/GenBank/DDBJ databases">
        <title>Evolution of pathogenesis and genome organization in the Tremellales.</title>
        <authorList>
            <person name="Cuomo C."/>
            <person name="Litvintseva A."/>
            <person name="Heitman J."/>
            <person name="Chen Y."/>
            <person name="Sun S."/>
            <person name="Springer D."/>
            <person name="Dromer F."/>
            <person name="Young S."/>
            <person name="Zeng Q."/>
            <person name="Chapman S."/>
            <person name="Gujja S."/>
            <person name="Saif S."/>
            <person name="Birren B."/>
        </authorList>
    </citation>
    <scope>NUCLEOTIDE SEQUENCE [LARGE SCALE GENOMIC DNA]</scope>
    <source>
        <strain evidence="2 3">ATCC 28783</strain>
    </source>
</reference>
<evidence type="ECO:0000313" key="2">
    <source>
        <dbReference type="EMBL" id="RXK36203.1"/>
    </source>
</evidence>
<dbReference type="AlphaFoldDB" id="A0A4Q1BGA3"/>
<name>A0A4Q1BGA3_TREME</name>
<dbReference type="Proteomes" id="UP000289152">
    <property type="component" value="Unassembled WGS sequence"/>
</dbReference>
<protein>
    <submittedName>
        <fullName evidence="2">Uncharacterized protein</fullName>
    </submittedName>
</protein>
<accession>A0A4Q1BGA3</accession>
<sequence>MPSKRSHSVTSEDMEGENEEEEFKPSISPSPPITPKKTKVDPKSPKSKTPKTPRTPKAKIEKGENGEKGANGVWTSEKKGEFMDEIIAVGYKNADLDSLATKLGMNKRQLIDQLVPNRSNLRGRAVKAISVD</sequence>
<feature type="region of interest" description="Disordered" evidence="1">
    <location>
        <begin position="1"/>
        <end position="76"/>
    </location>
</feature>
<dbReference type="InParanoid" id="A0A4Q1BGA3"/>
<evidence type="ECO:0000256" key="1">
    <source>
        <dbReference type="SAM" id="MobiDB-lite"/>
    </source>
</evidence>
<organism evidence="2 3">
    <name type="scientific">Tremella mesenterica</name>
    <name type="common">Jelly fungus</name>
    <dbReference type="NCBI Taxonomy" id="5217"/>
    <lineage>
        <taxon>Eukaryota</taxon>
        <taxon>Fungi</taxon>
        <taxon>Dikarya</taxon>
        <taxon>Basidiomycota</taxon>
        <taxon>Agaricomycotina</taxon>
        <taxon>Tremellomycetes</taxon>
        <taxon>Tremellales</taxon>
        <taxon>Tremellaceae</taxon>
        <taxon>Tremella</taxon>
    </lineage>
</organism>
<dbReference type="EMBL" id="SDIL01000105">
    <property type="protein sequence ID" value="RXK36203.1"/>
    <property type="molecule type" value="Genomic_DNA"/>
</dbReference>
<evidence type="ECO:0000313" key="3">
    <source>
        <dbReference type="Proteomes" id="UP000289152"/>
    </source>
</evidence>
<comment type="caution">
    <text evidence="2">The sequence shown here is derived from an EMBL/GenBank/DDBJ whole genome shotgun (WGS) entry which is preliminary data.</text>
</comment>
<feature type="compositionally biased region" description="Basic residues" evidence="1">
    <location>
        <begin position="45"/>
        <end position="57"/>
    </location>
</feature>
<gene>
    <name evidence="2" type="ORF">M231_06547</name>
</gene>
<feature type="compositionally biased region" description="Acidic residues" evidence="1">
    <location>
        <begin position="12"/>
        <end position="22"/>
    </location>
</feature>
<feature type="compositionally biased region" description="Basic and acidic residues" evidence="1">
    <location>
        <begin position="58"/>
        <end position="67"/>
    </location>
</feature>
<keyword evidence="3" id="KW-1185">Reference proteome</keyword>